<dbReference type="EMBL" id="LCDF01000035">
    <property type="protein sequence ID" value="KKS46045.1"/>
    <property type="molecule type" value="Genomic_DNA"/>
</dbReference>
<sequence length="104" mass="11507">MCGGTPLEIGAMNLAAIEEALRMQELIRNLALALLETSRISSTQDRSLAICKKASGLDRALLERAIAETAHYRSVQDQAIKIIEILKKGRRPVLEIKIKDPTRP</sequence>
<dbReference type="STRING" id="1618659.UV11_C0035G0028"/>
<dbReference type="Proteomes" id="UP000034036">
    <property type="component" value="Unassembled WGS sequence"/>
</dbReference>
<reference evidence="1 2" key="1">
    <citation type="journal article" date="2015" name="Nature">
        <title>rRNA introns, odd ribosomes, and small enigmatic genomes across a large radiation of phyla.</title>
        <authorList>
            <person name="Brown C.T."/>
            <person name="Hug L.A."/>
            <person name="Thomas B.C."/>
            <person name="Sharon I."/>
            <person name="Castelle C.J."/>
            <person name="Singh A."/>
            <person name="Wilkins M.J."/>
            <person name="Williams K.H."/>
            <person name="Banfield J.F."/>
        </authorList>
    </citation>
    <scope>NUCLEOTIDE SEQUENCE [LARGE SCALE GENOMIC DNA]</scope>
</reference>
<protein>
    <submittedName>
        <fullName evidence="1">Uncharacterized protein</fullName>
    </submittedName>
</protein>
<evidence type="ECO:0000313" key="2">
    <source>
        <dbReference type="Proteomes" id="UP000034036"/>
    </source>
</evidence>
<gene>
    <name evidence="1" type="ORF">UV11_C0035G0028</name>
</gene>
<proteinExistence type="predicted"/>
<organism evidence="1 2">
    <name type="scientific">Candidatus Giovannonibacteria bacterium GW2011_GWF2_42_19</name>
    <dbReference type="NCBI Taxonomy" id="1618659"/>
    <lineage>
        <taxon>Bacteria</taxon>
        <taxon>Candidatus Giovannoniibacteriota</taxon>
    </lineage>
</organism>
<dbReference type="AlphaFoldDB" id="A0A0G0ZBE5"/>
<accession>A0A0G0ZBE5</accession>
<comment type="caution">
    <text evidence="1">The sequence shown here is derived from an EMBL/GenBank/DDBJ whole genome shotgun (WGS) entry which is preliminary data.</text>
</comment>
<evidence type="ECO:0000313" key="1">
    <source>
        <dbReference type="EMBL" id="KKS46045.1"/>
    </source>
</evidence>
<name>A0A0G0ZBE5_9BACT</name>